<name>A0A7S7RV83_9ACTN</name>
<dbReference type="Proteomes" id="UP000593735">
    <property type="component" value="Chromosome"/>
</dbReference>
<evidence type="ECO:0000313" key="2">
    <source>
        <dbReference type="Proteomes" id="UP000593735"/>
    </source>
</evidence>
<dbReference type="EMBL" id="CP063767">
    <property type="protein sequence ID" value="QOY61368.1"/>
    <property type="molecule type" value="Genomic_DNA"/>
</dbReference>
<reference evidence="1 2" key="1">
    <citation type="submission" date="2020-10" db="EMBL/GenBank/DDBJ databases">
        <title>Olsenella immobilis sp.nov., isolated from the mud in a fermentation cellar used for the production of Chinese strong-flavoured liquor.</title>
        <authorList>
            <person name="Lu L."/>
        </authorList>
    </citation>
    <scope>NUCLEOTIDE SEQUENCE [LARGE SCALE GENOMIC DNA]</scope>
    <source>
        <strain evidence="1 2">LZLJ-2</strain>
    </source>
</reference>
<dbReference type="KEGG" id="tio:INP52_04060"/>
<accession>A0A7S7RV83</accession>
<sequence>MLQRDYILEIVGDFVEGITDAFRRALGEEAGRAAGVEAVEQQIGDLLELDHETALSLAPDSLVTMMVLSGMGDSVAAYVCYALDRLGTAYERQGDADLAGLRRAQATAVAESFACDPADVPSELASLDAELFS</sequence>
<dbReference type="RefSeq" id="WP_194372631.1">
    <property type="nucleotide sequence ID" value="NZ_CP063767.1"/>
</dbReference>
<proteinExistence type="predicted"/>
<keyword evidence="2" id="KW-1185">Reference proteome</keyword>
<gene>
    <name evidence="1" type="ORF">INP52_04060</name>
</gene>
<dbReference type="AlphaFoldDB" id="A0A7S7RV83"/>
<evidence type="ECO:0000313" key="1">
    <source>
        <dbReference type="EMBL" id="QOY61368.1"/>
    </source>
</evidence>
<protein>
    <submittedName>
        <fullName evidence="1">Uncharacterized protein</fullName>
    </submittedName>
</protein>
<organism evidence="1 2">
    <name type="scientific">Thermophilibacter immobilis</name>
    <dbReference type="NCBI Taxonomy" id="2779519"/>
    <lineage>
        <taxon>Bacteria</taxon>
        <taxon>Bacillati</taxon>
        <taxon>Actinomycetota</taxon>
        <taxon>Coriobacteriia</taxon>
        <taxon>Coriobacteriales</taxon>
        <taxon>Atopobiaceae</taxon>
        <taxon>Thermophilibacter</taxon>
    </lineage>
</organism>